<feature type="transmembrane region" description="Helical" evidence="1">
    <location>
        <begin position="170"/>
        <end position="199"/>
    </location>
</feature>
<evidence type="ECO:0000256" key="1">
    <source>
        <dbReference type="SAM" id="Phobius"/>
    </source>
</evidence>
<gene>
    <name evidence="2" type="ORF">CPAV1605_1301</name>
</gene>
<evidence type="ECO:0000313" key="2">
    <source>
        <dbReference type="EMBL" id="VVU95549.1"/>
    </source>
</evidence>
<dbReference type="AlphaFoldDB" id="A0A5E8CL49"/>
<organism evidence="2">
    <name type="scientific">seawater metagenome</name>
    <dbReference type="NCBI Taxonomy" id="1561972"/>
    <lineage>
        <taxon>unclassified sequences</taxon>
        <taxon>metagenomes</taxon>
        <taxon>ecological metagenomes</taxon>
    </lineage>
</organism>
<sequence length="300" mass="35184">MNYYGIFMSVGWLILSYDLENRNKNNEICIAPMQIISPLGALFCIVGSKIFQKIFRNTWEGNASFGAMYGFYIYFCLISIFCDIPKFMNTIAFTLPIVYMAIRIGNYCNGEHFNNEYYSIIEGLLQGPIIYLILLYNKSNIDPIILFVVWVSIIRIYSEFLRNKFDIKNIVISVIFMILIFFYKHLISFEIIPFLLFVLDLTSKNYLNNQNIVKNYGFNFSIARHYTRANKVVHLFLFLIFLPFILKSRLILLGALSNLFDRVVHGYIVDYIKIPYLNYCFNIADIMIFGGLFLMHLFNT</sequence>
<dbReference type="GO" id="GO:0006508">
    <property type="term" value="P:proteolysis"/>
    <property type="evidence" value="ECO:0007669"/>
    <property type="project" value="InterPro"/>
</dbReference>
<dbReference type="InterPro" id="IPR001872">
    <property type="entry name" value="Peptidase_A8"/>
</dbReference>
<reference evidence="2" key="1">
    <citation type="submission" date="2019-09" db="EMBL/GenBank/DDBJ databases">
        <authorList>
            <person name="Needham M D."/>
        </authorList>
    </citation>
    <scope>NUCLEOTIDE SEQUENCE</scope>
</reference>
<keyword evidence="1" id="KW-0812">Transmembrane</keyword>
<dbReference type="GO" id="GO:0042158">
    <property type="term" value="P:lipoprotein biosynthetic process"/>
    <property type="evidence" value="ECO:0007669"/>
    <property type="project" value="InterPro"/>
</dbReference>
<dbReference type="InterPro" id="IPR001640">
    <property type="entry name" value="Lgt"/>
</dbReference>
<feature type="transmembrane region" description="Helical" evidence="1">
    <location>
        <begin position="141"/>
        <end position="158"/>
    </location>
</feature>
<feature type="transmembrane region" description="Helical" evidence="1">
    <location>
        <begin position="87"/>
        <end position="105"/>
    </location>
</feature>
<feature type="transmembrane region" description="Helical" evidence="1">
    <location>
        <begin position="276"/>
        <end position="298"/>
    </location>
</feature>
<protein>
    <recommendedName>
        <fullName evidence="3">Signal peptidase II</fullName>
    </recommendedName>
</protein>
<dbReference type="Pfam" id="PF01790">
    <property type="entry name" value="LGT"/>
    <property type="match status" value="1"/>
</dbReference>
<feature type="transmembrane region" description="Helical" evidence="1">
    <location>
        <begin position="63"/>
        <end position="81"/>
    </location>
</feature>
<accession>A0A5E8CL49</accession>
<proteinExistence type="predicted"/>
<feature type="transmembrane region" description="Helical" evidence="1">
    <location>
        <begin position="117"/>
        <end position="135"/>
    </location>
</feature>
<evidence type="ECO:0008006" key="3">
    <source>
        <dbReference type="Google" id="ProtNLM"/>
    </source>
</evidence>
<keyword evidence="1" id="KW-1133">Transmembrane helix</keyword>
<dbReference type="Pfam" id="PF01252">
    <property type="entry name" value="Peptidase_A8"/>
    <property type="match status" value="1"/>
</dbReference>
<dbReference type="EMBL" id="CABVLZ010000005">
    <property type="protein sequence ID" value="VVU95549.1"/>
    <property type="molecule type" value="Genomic_DNA"/>
</dbReference>
<dbReference type="GO" id="GO:0004190">
    <property type="term" value="F:aspartic-type endopeptidase activity"/>
    <property type="evidence" value="ECO:0007669"/>
    <property type="project" value="InterPro"/>
</dbReference>
<feature type="transmembrane region" description="Helical" evidence="1">
    <location>
        <begin position="235"/>
        <end position="256"/>
    </location>
</feature>
<keyword evidence="1" id="KW-0472">Membrane</keyword>
<dbReference type="GO" id="GO:0008961">
    <property type="term" value="F:phosphatidylglycerol-prolipoprotein diacylglyceryl transferase activity"/>
    <property type="evidence" value="ECO:0007669"/>
    <property type="project" value="InterPro"/>
</dbReference>
<dbReference type="PRINTS" id="PR00781">
    <property type="entry name" value="LIPOSIGPTASE"/>
</dbReference>
<dbReference type="GO" id="GO:0005886">
    <property type="term" value="C:plasma membrane"/>
    <property type="evidence" value="ECO:0007669"/>
    <property type="project" value="InterPro"/>
</dbReference>
<name>A0A5E8CL49_9ZZZZ</name>